<sequence>MGSLRLPRCEITFNIGLSEDDAYRGSQLAFCGMFYAEDHRKHSFTYQHRRGWCVVHCGKHRHGALDIDSGERASLIIWTKSRSFRRTQARRSGGGPCARPKKVR</sequence>
<dbReference type="EMBL" id="CAUJNA010001786">
    <property type="protein sequence ID" value="CAJ1389018.1"/>
    <property type="molecule type" value="Genomic_DNA"/>
</dbReference>
<protein>
    <submittedName>
        <fullName evidence="2">Uncharacterized protein</fullName>
    </submittedName>
</protein>
<keyword evidence="3" id="KW-1185">Reference proteome</keyword>
<dbReference type="Proteomes" id="UP001178507">
    <property type="component" value="Unassembled WGS sequence"/>
</dbReference>
<dbReference type="PANTHER" id="PTHR24014:SF4">
    <property type="entry name" value="2-OXOGLUTARATE AND IRON-DEPENDENT OXYGENASE DOMAIN-CONTAINING PROTEIN 2"/>
    <property type="match status" value="1"/>
</dbReference>
<dbReference type="Gene3D" id="2.60.120.620">
    <property type="entry name" value="q2cbj1_9rhob like domain"/>
    <property type="match status" value="1"/>
</dbReference>
<evidence type="ECO:0000313" key="2">
    <source>
        <dbReference type="EMBL" id="CAJ1389018.1"/>
    </source>
</evidence>
<proteinExistence type="predicted"/>
<reference evidence="2" key="1">
    <citation type="submission" date="2023-08" db="EMBL/GenBank/DDBJ databases">
        <authorList>
            <person name="Chen Y."/>
            <person name="Shah S."/>
            <person name="Dougan E. K."/>
            <person name="Thang M."/>
            <person name="Chan C."/>
        </authorList>
    </citation>
    <scope>NUCLEOTIDE SEQUENCE</scope>
</reference>
<dbReference type="PANTHER" id="PTHR24014">
    <property type="entry name" value="2-OXOGLUTARATE AND IRON-DEPENDENT OXYGENASE DOMAIN-CONTAINING PROTEIN 2"/>
    <property type="match status" value="1"/>
</dbReference>
<dbReference type="AlphaFoldDB" id="A0AA36ILP0"/>
<name>A0AA36ILP0_9DINO</name>
<keyword evidence="1" id="KW-0847">Vitamin C</keyword>
<organism evidence="2 3">
    <name type="scientific">Effrenium voratum</name>
    <dbReference type="NCBI Taxonomy" id="2562239"/>
    <lineage>
        <taxon>Eukaryota</taxon>
        <taxon>Sar</taxon>
        <taxon>Alveolata</taxon>
        <taxon>Dinophyceae</taxon>
        <taxon>Suessiales</taxon>
        <taxon>Symbiodiniaceae</taxon>
        <taxon>Effrenium</taxon>
    </lineage>
</organism>
<evidence type="ECO:0000313" key="3">
    <source>
        <dbReference type="Proteomes" id="UP001178507"/>
    </source>
</evidence>
<dbReference type="GO" id="GO:0031418">
    <property type="term" value="F:L-ascorbic acid binding"/>
    <property type="evidence" value="ECO:0007669"/>
    <property type="project" value="UniProtKB-KW"/>
</dbReference>
<comment type="caution">
    <text evidence="2">The sequence shown here is derived from an EMBL/GenBank/DDBJ whole genome shotgun (WGS) entry which is preliminary data.</text>
</comment>
<accession>A0AA36ILP0</accession>
<gene>
    <name evidence="2" type="ORF">EVOR1521_LOCUS14726</name>
</gene>
<evidence type="ECO:0000256" key="1">
    <source>
        <dbReference type="ARBA" id="ARBA00022896"/>
    </source>
</evidence>